<dbReference type="SUPFAM" id="SSF54534">
    <property type="entry name" value="FKBP-like"/>
    <property type="match status" value="1"/>
</dbReference>
<evidence type="ECO:0000256" key="2">
    <source>
        <dbReference type="SAM" id="SignalP"/>
    </source>
</evidence>
<evidence type="ECO:0000313" key="4">
    <source>
        <dbReference type="EMBL" id="RDU64976.1"/>
    </source>
</evidence>
<keyword evidence="1 4" id="KW-0413">Isomerase</keyword>
<organism evidence="4 5">
    <name type="scientific">Helicobacter didelphidarum</name>
    <dbReference type="NCBI Taxonomy" id="2040648"/>
    <lineage>
        <taxon>Bacteria</taxon>
        <taxon>Pseudomonadati</taxon>
        <taxon>Campylobacterota</taxon>
        <taxon>Epsilonproteobacteria</taxon>
        <taxon>Campylobacterales</taxon>
        <taxon>Helicobacteraceae</taxon>
        <taxon>Helicobacter</taxon>
    </lineage>
</organism>
<dbReference type="SUPFAM" id="SSF109998">
    <property type="entry name" value="Triger factor/SurA peptide-binding domain-like"/>
    <property type="match status" value="1"/>
</dbReference>
<evidence type="ECO:0000256" key="1">
    <source>
        <dbReference type="PROSITE-ProRule" id="PRU00278"/>
    </source>
</evidence>
<feature type="signal peptide" evidence="2">
    <location>
        <begin position="1"/>
        <end position="26"/>
    </location>
</feature>
<dbReference type="PROSITE" id="PS50198">
    <property type="entry name" value="PPIC_PPIASE_2"/>
    <property type="match status" value="1"/>
</dbReference>
<dbReference type="GO" id="GO:0003755">
    <property type="term" value="F:peptidyl-prolyl cis-trans isomerase activity"/>
    <property type="evidence" value="ECO:0007669"/>
    <property type="project" value="UniProtKB-KW"/>
</dbReference>
<dbReference type="PANTHER" id="PTHR47245:SF2">
    <property type="entry name" value="PEPTIDYL-PROLYL CIS-TRANS ISOMERASE HP_0175-RELATED"/>
    <property type="match status" value="1"/>
</dbReference>
<dbReference type="Pfam" id="PF13145">
    <property type="entry name" value="Rotamase_2"/>
    <property type="match status" value="1"/>
</dbReference>
<dbReference type="OrthoDB" id="14196at2"/>
<comment type="caution">
    <text evidence="4">The sequence shown here is derived from an EMBL/GenBank/DDBJ whole genome shotgun (WGS) entry which is preliminary data.</text>
</comment>
<dbReference type="InterPro" id="IPR027304">
    <property type="entry name" value="Trigger_fact/SurA_dom_sf"/>
</dbReference>
<reference evidence="4 5" key="1">
    <citation type="submission" date="2018-04" db="EMBL/GenBank/DDBJ databases">
        <title>Novel Campyloabacter and Helicobacter Species and Strains.</title>
        <authorList>
            <person name="Mannion A.J."/>
            <person name="Shen Z."/>
            <person name="Fox J.G."/>
        </authorList>
    </citation>
    <scope>NUCLEOTIDE SEQUENCE [LARGE SCALE GENOMIC DNA]</scope>
    <source>
        <strain evidence="4 5">MIT 17-337</strain>
    </source>
</reference>
<dbReference type="PANTHER" id="PTHR47245">
    <property type="entry name" value="PEPTIDYLPROLYL ISOMERASE"/>
    <property type="match status" value="1"/>
</dbReference>
<sequence>MTNFTFKKMVQIAVIASLSLSPFVNAKTLVNVDGVDISDSIFAPLKQQNPNFNYDTLPDAQKTQLLDEIIGGVIMANAAKKEGLDKTEEFKMASLQLLSQLWLKKQVDSLSKTVSVTQAEAQTFYNNNKSMFITQNAEVRHILVQKEDQAKNLIVEIGKVPKTKTEEKITELAKKFSMDTASKDQGGLVQLPINNPAIPPEFAQEVKKMTAGTYTKAPVKTRYGYYIIYLKKLDAPVTQTFEQVKTQLIDLLKQQKMEGIVQEKLKKLRDTSKITYGN</sequence>
<dbReference type="RefSeq" id="WP_115543298.1">
    <property type="nucleotide sequence ID" value="NZ_NXLQ01000015.1"/>
</dbReference>
<evidence type="ECO:0000259" key="3">
    <source>
        <dbReference type="PROSITE" id="PS50198"/>
    </source>
</evidence>
<proteinExistence type="predicted"/>
<dbReference type="Gene3D" id="1.10.8.1040">
    <property type="match status" value="1"/>
</dbReference>
<evidence type="ECO:0000313" key="5">
    <source>
        <dbReference type="Proteomes" id="UP000256379"/>
    </source>
</evidence>
<accession>A0A3D8IJB4</accession>
<name>A0A3D8IJB4_9HELI</name>
<dbReference type="InterPro" id="IPR050245">
    <property type="entry name" value="PrsA_foldase"/>
</dbReference>
<keyword evidence="1" id="KW-0697">Rotamase</keyword>
<dbReference type="AlphaFoldDB" id="A0A3D8IJB4"/>
<keyword evidence="2" id="KW-0732">Signal</keyword>
<keyword evidence="5" id="KW-1185">Reference proteome</keyword>
<gene>
    <name evidence="4" type="ORF">CQA53_06970</name>
</gene>
<dbReference type="Proteomes" id="UP000256379">
    <property type="component" value="Unassembled WGS sequence"/>
</dbReference>
<feature type="domain" description="PpiC" evidence="3">
    <location>
        <begin position="134"/>
        <end position="232"/>
    </location>
</feature>
<dbReference type="EMBL" id="NXLQ01000015">
    <property type="protein sequence ID" value="RDU64976.1"/>
    <property type="molecule type" value="Genomic_DNA"/>
</dbReference>
<dbReference type="InterPro" id="IPR046357">
    <property type="entry name" value="PPIase_dom_sf"/>
</dbReference>
<protein>
    <submittedName>
        <fullName evidence="4">Peptidylprolyl isomerase</fullName>
    </submittedName>
</protein>
<feature type="chain" id="PRO_5017726769" evidence="2">
    <location>
        <begin position="27"/>
        <end position="278"/>
    </location>
</feature>
<dbReference type="InterPro" id="IPR000297">
    <property type="entry name" value="PPIase_PpiC"/>
</dbReference>
<dbReference type="Gene3D" id="3.10.50.40">
    <property type="match status" value="1"/>
</dbReference>